<gene>
    <name evidence="1" type="ordered locus">RMA_0057</name>
</gene>
<organism evidence="1 2">
    <name type="scientific">Rickettsia massiliae (strain Mtu5)</name>
    <dbReference type="NCBI Taxonomy" id="416276"/>
    <lineage>
        <taxon>Bacteria</taxon>
        <taxon>Pseudomonadati</taxon>
        <taxon>Pseudomonadota</taxon>
        <taxon>Alphaproteobacteria</taxon>
        <taxon>Rickettsiales</taxon>
        <taxon>Rickettsiaceae</taxon>
        <taxon>Rickettsieae</taxon>
        <taxon>Rickettsia</taxon>
        <taxon>spotted fever group</taxon>
    </lineage>
</organism>
<name>A8F0E0_RICM5</name>
<dbReference type="AlphaFoldDB" id="A8F0E0"/>
<sequence length="223" mass="25982">MCIHHAEDILKSSKSLLTQILTTTKEGLSTSSWDDITKTTPGNVEYDLWQMEKQVPESEIITEKAKSGQLRSIKISCFSVDCSKPFLKKIAISSTGIRRRVEDFLNQKYFADKFTEEKQGCFVLFLTYKIFRYGNKVCLEYFSEQQPELITKIFDDYPHLFFRREAIKICIKNEDGRQKALDAIKLKSSDKFFKDCFDTVFPKVDVVVNLIFEEEPKPKHVPY</sequence>
<dbReference type="EMBL" id="CP000683">
    <property type="protein sequence ID" value="ABV84376.1"/>
    <property type="molecule type" value="Genomic_DNA"/>
</dbReference>
<proteinExistence type="predicted"/>
<reference evidence="1 2" key="1">
    <citation type="journal article" date="2007" name="Genome Res.">
        <title>Lateral gene transfer between obligate intracellular bacteria: evidence from the Rickettsia massiliae genome.</title>
        <authorList>
            <person name="Blanc G."/>
            <person name="Ogata H."/>
            <person name="Robert C."/>
            <person name="Audic S."/>
            <person name="Claverie J.-M."/>
            <person name="Raoult D."/>
        </authorList>
    </citation>
    <scope>NUCLEOTIDE SEQUENCE [LARGE SCALE GENOMIC DNA]</scope>
    <source>
        <strain evidence="2">Mtu5</strain>
    </source>
</reference>
<dbReference type="KEGG" id="rms:RMA_0057"/>
<evidence type="ECO:0000313" key="2">
    <source>
        <dbReference type="Proteomes" id="UP000001311"/>
    </source>
</evidence>
<keyword evidence="2" id="KW-1185">Reference proteome</keyword>
<protein>
    <submittedName>
        <fullName evidence="1">Uncharacterized protein</fullName>
    </submittedName>
</protein>
<dbReference type="Proteomes" id="UP000001311">
    <property type="component" value="Chromosome"/>
</dbReference>
<accession>A8F0E0</accession>
<dbReference type="HOGENOM" id="CLU_108031_0_0_5"/>
<evidence type="ECO:0000313" key="1">
    <source>
        <dbReference type="EMBL" id="ABV84376.1"/>
    </source>
</evidence>